<evidence type="ECO:0000256" key="2">
    <source>
        <dbReference type="ARBA" id="ARBA00022630"/>
    </source>
</evidence>
<keyword evidence="7 10" id="KW-0503">Monooxygenase</keyword>
<name>A0A1I7RRS2_BURXY</name>
<dbReference type="EC" id="1.14.13.9" evidence="10"/>
<keyword evidence="11" id="KW-1133">Transmembrane helix</keyword>
<dbReference type="eggNOG" id="KOG2614">
    <property type="taxonomic scope" value="Eukaryota"/>
</dbReference>
<keyword evidence="8 10" id="KW-0496">Mitochondrion</keyword>
<evidence type="ECO:0000256" key="7">
    <source>
        <dbReference type="ARBA" id="ARBA00023033"/>
    </source>
</evidence>
<dbReference type="GO" id="GO:0005741">
    <property type="term" value="C:mitochondrial outer membrane"/>
    <property type="evidence" value="ECO:0007669"/>
    <property type="project" value="TreeGrafter"/>
</dbReference>
<dbReference type="PANTHER" id="PTHR46028:SF2">
    <property type="entry name" value="KYNURENINE 3-MONOOXYGENASE"/>
    <property type="match status" value="1"/>
</dbReference>
<keyword evidence="3 10" id="KW-0662">Pyridine nucleotide biosynthesis</keyword>
<dbReference type="GO" id="GO:0034354">
    <property type="term" value="P:'de novo' NAD+ biosynthetic process from L-tryptophan"/>
    <property type="evidence" value="ECO:0007669"/>
    <property type="project" value="UniProtKB-UniRule"/>
</dbReference>
<dbReference type="Pfam" id="PF01494">
    <property type="entry name" value="FAD_binding_3"/>
    <property type="match status" value="1"/>
</dbReference>
<dbReference type="PANTHER" id="PTHR46028">
    <property type="entry name" value="KYNURENINE 3-MONOOXYGENASE"/>
    <property type="match status" value="1"/>
</dbReference>
<dbReference type="FunFam" id="3.50.50.60:FF:000129">
    <property type="entry name" value="Kynurenine 3-monooxygenase"/>
    <property type="match status" value="1"/>
</dbReference>
<evidence type="ECO:0000259" key="12">
    <source>
        <dbReference type="Pfam" id="PF01494"/>
    </source>
</evidence>
<evidence type="ECO:0000256" key="4">
    <source>
        <dbReference type="ARBA" id="ARBA00022827"/>
    </source>
</evidence>
<dbReference type="InterPro" id="IPR002938">
    <property type="entry name" value="FAD-bd"/>
</dbReference>
<comment type="pathway">
    <text evidence="10">Cofactor biosynthesis; NAD(+) biosynthesis; quinolinate from L-kynurenine: step 1/3.</text>
</comment>
<evidence type="ECO:0000256" key="3">
    <source>
        <dbReference type="ARBA" id="ARBA00022642"/>
    </source>
</evidence>
<accession>A0A1I7RRS2</accession>
<dbReference type="WBParaSite" id="BXY_0341900.1">
    <property type="protein sequence ID" value="BXY_0341900.1"/>
    <property type="gene ID" value="BXY_0341900"/>
</dbReference>
<keyword evidence="2 10" id="KW-0285">Flavoprotein</keyword>
<keyword evidence="11" id="KW-0812">Transmembrane</keyword>
<evidence type="ECO:0000256" key="5">
    <source>
        <dbReference type="ARBA" id="ARBA00022857"/>
    </source>
</evidence>
<evidence type="ECO:0000313" key="13">
    <source>
        <dbReference type="EMBL" id="CAD5231926.1"/>
    </source>
</evidence>
<dbReference type="SMR" id="A0A1I7RRS2"/>
<evidence type="ECO:0000313" key="14">
    <source>
        <dbReference type="Proteomes" id="UP000095284"/>
    </source>
</evidence>
<comment type="cofactor">
    <cofactor evidence="1 10">
        <name>FAD</name>
        <dbReference type="ChEBI" id="CHEBI:57692"/>
    </cofactor>
</comment>
<dbReference type="Proteomes" id="UP000659654">
    <property type="component" value="Unassembled WGS sequence"/>
</dbReference>
<dbReference type="Proteomes" id="UP000582659">
    <property type="component" value="Unassembled WGS sequence"/>
</dbReference>
<evidence type="ECO:0000256" key="1">
    <source>
        <dbReference type="ARBA" id="ARBA00001974"/>
    </source>
</evidence>
<gene>
    <name evidence="13" type="ORF">BXYJ_LOCUS12017</name>
</gene>
<dbReference type="GO" id="GO:0070189">
    <property type="term" value="P:kynurenine metabolic process"/>
    <property type="evidence" value="ECO:0007669"/>
    <property type="project" value="TreeGrafter"/>
</dbReference>
<proteinExistence type="inferred from homology"/>
<dbReference type="EMBL" id="CAJFDI010000005">
    <property type="protein sequence ID" value="CAD5231926.1"/>
    <property type="molecule type" value="Genomic_DNA"/>
</dbReference>
<keyword evidence="15" id="KW-1185">Reference proteome</keyword>
<dbReference type="PRINTS" id="PR00420">
    <property type="entry name" value="RNGMNOXGNASE"/>
</dbReference>
<keyword evidence="10 11" id="KW-0472">Membrane</keyword>
<comment type="function">
    <text evidence="10">Catalyzes the hydroxylation of L-kynurenine (L-Kyn) to form 3-hydroxy-L-kynurenine (L-3OHKyn). Required for synthesis of quinolinic acid.</text>
</comment>
<dbReference type="GO" id="GO:0071949">
    <property type="term" value="F:FAD binding"/>
    <property type="evidence" value="ECO:0007669"/>
    <property type="project" value="InterPro"/>
</dbReference>
<dbReference type="Gene3D" id="3.50.50.60">
    <property type="entry name" value="FAD/NAD(P)-binding domain"/>
    <property type="match status" value="1"/>
</dbReference>
<dbReference type="UniPathway" id="UPA00253">
    <property type="reaction ID" value="UER00328"/>
</dbReference>
<reference evidence="16" key="1">
    <citation type="submission" date="2016-11" db="UniProtKB">
        <authorList>
            <consortium name="WormBaseParasite"/>
        </authorList>
    </citation>
    <scope>IDENTIFICATION</scope>
</reference>
<dbReference type="GO" id="GO:0006569">
    <property type="term" value="P:L-tryptophan catabolic process"/>
    <property type="evidence" value="ECO:0007669"/>
    <property type="project" value="UniProtKB-UniRule"/>
</dbReference>
<evidence type="ECO:0000256" key="6">
    <source>
        <dbReference type="ARBA" id="ARBA00023002"/>
    </source>
</evidence>
<organism evidence="14 16">
    <name type="scientific">Bursaphelenchus xylophilus</name>
    <name type="common">Pinewood nematode worm</name>
    <name type="synonym">Aphelenchoides xylophilus</name>
    <dbReference type="NCBI Taxonomy" id="6326"/>
    <lineage>
        <taxon>Eukaryota</taxon>
        <taxon>Metazoa</taxon>
        <taxon>Ecdysozoa</taxon>
        <taxon>Nematoda</taxon>
        <taxon>Chromadorea</taxon>
        <taxon>Rhabditida</taxon>
        <taxon>Tylenchina</taxon>
        <taxon>Tylenchomorpha</taxon>
        <taxon>Aphelenchoidea</taxon>
        <taxon>Aphelenchoididae</taxon>
        <taxon>Bursaphelenchus</taxon>
    </lineage>
</organism>
<comment type="catalytic activity">
    <reaction evidence="9 10">
        <text>L-kynurenine + NADPH + O2 + H(+) = 3-hydroxy-L-kynurenine + NADP(+) + H2O</text>
        <dbReference type="Rhea" id="RHEA:20545"/>
        <dbReference type="ChEBI" id="CHEBI:15377"/>
        <dbReference type="ChEBI" id="CHEBI:15378"/>
        <dbReference type="ChEBI" id="CHEBI:15379"/>
        <dbReference type="ChEBI" id="CHEBI:57783"/>
        <dbReference type="ChEBI" id="CHEBI:57959"/>
        <dbReference type="ChEBI" id="CHEBI:58125"/>
        <dbReference type="ChEBI" id="CHEBI:58349"/>
        <dbReference type="EC" id="1.14.13.9"/>
    </reaction>
</comment>
<dbReference type="AlphaFoldDB" id="A0A1I7RRS2"/>
<dbReference type="InterPro" id="IPR027545">
    <property type="entry name" value="Kynurenine_monooxygenase"/>
</dbReference>
<sequence length="444" mass="51088">MPTVLIVGAGLVGSLNAVFFARRGWDVNIFEQRDDIRTMEHVPGRSINLALSCRGKEALEAVGLKDYITDRGVQMHARLIHSKDGKRFERQPYGQPGEHIVSINRRHLNEVMITEAEKYDNVEFLFNHKVCKVDLRKKVVVVVKDGEEKFFSGDVVLACDGAYSAVRRSLMAYPRFDFSQEYIEHGYVELNILPKNDGFAMEPNVFHLWPRGDFTLIALANTDCTFTVTLFAPFDLFEKELFDTEERRIQFFQDNFPDALSLMSKDHVNQVFNRVGNASALVSIKCKPFTFEDFVILMGDAAHAMVPFYGQGMNCGFEDCLILHEIINEENGDLVKAARTYSERRWNDAHTINDLAMYNYNELKHLVNTRGYKLRKKLDLCLNKYLGQRWTPLYSMVTFTRTPYHKVVENRKRQDQILKWTTYGIAGGILVGGTAFLVHKYFID</sequence>
<feature type="domain" description="FAD-binding" evidence="12">
    <location>
        <begin position="3"/>
        <end position="327"/>
    </location>
</feature>
<keyword evidence="6 10" id="KW-0560">Oxidoreductase</keyword>
<keyword evidence="4 10" id="KW-0274">FAD</keyword>
<dbReference type="OrthoDB" id="10053569at2759"/>
<dbReference type="GO" id="GO:0043420">
    <property type="term" value="P:anthranilate metabolic process"/>
    <property type="evidence" value="ECO:0007669"/>
    <property type="project" value="UniProtKB-UniRule"/>
</dbReference>
<dbReference type="GO" id="GO:0004502">
    <property type="term" value="F:kynurenine 3-monooxygenase activity"/>
    <property type="evidence" value="ECO:0007669"/>
    <property type="project" value="UniProtKB-UniRule"/>
</dbReference>
<dbReference type="Proteomes" id="UP000095284">
    <property type="component" value="Unplaced"/>
</dbReference>
<dbReference type="InterPro" id="IPR036188">
    <property type="entry name" value="FAD/NAD-bd_sf"/>
</dbReference>
<evidence type="ECO:0000313" key="15">
    <source>
        <dbReference type="Proteomes" id="UP000659654"/>
    </source>
</evidence>
<evidence type="ECO:0000256" key="11">
    <source>
        <dbReference type="SAM" id="Phobius"/>
    </source>
</evidence>
<evidence type="ECO:0000256" key="8">
    <source>
        <dbReference type="ARBA" id="ARBA00023128"/>
    </source>
</evidence>
<comment type="subcellular location">
    <subcellularLocation>
        <location evidence="10">Mitochondrion</location>
    </subcellularLocation>
    <subcellularLocation>
        <location evidence="10">Membrane</location>
        <topology evidence="10">Multi-pass membrane protein</topology>
    </subcellularLocation>
</comment>
<protein>
    <recommendedName>
        <fullName evidence="10">Kynurenine 3-monooxygenase</fullName>
        <ecNumber evidence="10">1.14.13.9</ecNumber>
    </recommendedName>
    <alternativeName>
        <fullName evidence="10">Kynurenine 3-hydroxylase</fullName>
    </alternativeName>
</protein>
<evidence type="ECO:0000256" key="10">
    <source>
        <dbReference type="HAMAP-Rule" id="MF_03018"/>
    </source>
</evidence>
<keyword evidence="5 10" id="KW-0521">NADP</keyword>
<dbReference type="SUPFAM" id="SSF51905">
    <property type="entry name" value="FAD/NAD(P)-binding domain"/>
    <property type="match status" value="1"/>
</dbReference>
<evidence type="ECO:0000313" key="16">
    <source>
        <dbReference type="WBParaSite" id="BXY_0341900.1"/>
    </source>
</evidence>
<dbReference type="GO" id="GO:0019805">
    <property type="term" value="P:quinolinate biosynthetic process"/>
    <property type="evidence" value="ECO:0007669"/>
    <property type="project" value="UniProtKB-UniRule"/>
</dbReference>
<reference evidence="13" key="2">
    <citation type="submission" date="2020-09" db="EMBL/GenBank/DDBJ databases">
        <authorList>
            <person name="Kikuchi T."/>
        </authorList>
    </citation>
    <scope>NUCLEOTIDE SEQUENCE</scope>
    <source>
        <strain evidence="13">Ka4C1</strain>
    </source>
</reference>
<dbReference type="EMBL" id="CAJFCV020000005">
    <property type="protein sequence ID" value="CAG9123512.1"/>
    <property type="molecule type" value="Genomic_DNA"/>
</dbReference>
<evidence type="ECO:0000256" key="9">
    <source>
        <dbReference type="ARBA" id="ARBA00047818"/>
    </source>
</evidence>
<feature type="transmembrane region" description="Helical" evidence="11">
    <location>
        <begin position="420"/>
        <end position="438"/>
    </location>
</feature>
<comment type="similarity">
    <text evidence="10">Belongs to the aromatic-ring hydroxylase family. KMO subfamily.</text>
</comment>
<dbReference type="HAMAP" id="MF_01971">
    <property type="entry name" value="Kynurenine_monooxygenase"/>
    <property type="match status" value="1"/>
</dbReference>